<evidence type="ECO:0000256" key="2">
    <source>
        <dbReference type="ARBA" id="ARBA00022679"/>
    </source>
</evidence>
<evidence type="ECO:0000256" key="4">
    <source>
        <dbReference type="ARBA" id="ARBA00022777"/>
    </source>
</evidence>
<evidence type="ECO:0000256" key="3">
    <source>
        <dbReference type="ARBA" id="ARBA00022741"/>
    </source>
</evidence>
<dbReference type="GeneID" id="94839401"/>
<evidence type="ECO:0000313" key="8">
    <source>
        <dbReference type="Proteomes" id="UP000179807"/>
    </source>
</evidence>
<keyword evidence="3" id="KW-0547">Nucleotide-binding</keyword>
<dbReference type="PROSITE" id="PS00108">
    <property type="entry name" value="PROTEIN_KINASE_ST"/>
    <property type="match status" value="1"/>
</dbReference>
<dbReference type="VEuPathDB" id="TrichDB:TRFO_26022"/>
<dbReference type="GO" id="GO:0005524">
    <property type="term" value="F:ATP binding"/>
    <property type="evidence" value="ECO:0007669"/>
    <property type="project" value="UniProtKB-KW"/>
</dbReference>
<evidence type="ECO:0000259" key="6">
    <source>
        <dbReference type="PROSITE" id="PS50011"/>
    </source>
</evidence>
<keyword evidence="1" id="KW-0723">Serine/threonine-protein kinase</keyword>
<dbReference type="PROSITE" id="PS50011">
    <property type="entry name" value="PROTEIN_KINASE_DOM"/>
    <property type="match status" value="1"/>
</dbReference>
<name>A0A1J4K542_9EUKA</name>
<sequence>MEYVPNNSLAEYIQGFVEALSSSNRKRKIQLQGSNIGNDLNDDFNMRIPKSNDTIERASKTQVMDGITARRIFRQIVDAVNYLHTVAKVAHRDIKIENILLNEHCDVKLSDFGFSHSTDGLSGCSLIKTRCGSPCYASPELIKGQGYDEKTDIWSLGVVLFAMLTSTCPFYDENIQSLFHKIVEKPIIYPSYISNNSNLLSLFEMIFQKDPAQRASAEDILHSAWLNEVNVELLYRNEKNSNSLHKVMNNSISWNCLSDFDHNISNPYSKNLNSPHNPNASNSDSIKCICPNCKENHSNLSCNSKCCERCCQHFCQCGGSKTITFDFRKNNPNQILNTTGIFSCSSSAKAHISKNTEFPMGFINSSASIPLAIRTIAPKTKVPNKIARKTVILSPIPNSSEGIKPRALNTSMSHAMLAMNLPKEKRRKSIYT</sequence>
<dbReference type="InterPro" id="IPR011009">
    <property type="entry name" value="Kinase-like_dom_sf"/>
</dbReference>
<dbReference type="AlphaFoldDB" id="A0A1J4K542"/>
<dbReference type="EMBL" id="MLAK01000737">
    <property type="protein sequence ID" value="OHT06098.1"/>
    <property type="molecule type" value="Genomic_DNA"/>
</dbReference>
<evidence type="ECO:0000313" key="7">
    <source>
        <dbReference type="EMBL" id="OHT06098.1"/>
    </source>
</evidence>
<dbReference type="GO" id="GO:0005737">
    <property type="term" value="C:cytoplasm"/>
    <property type="evidence" value="ECO:0007669"/>
    <property type="project" value="TreeGrafter"/>
</dbReference>
<keyword evidence="4" id="KW-0418">Kinase</keyword>
<dbReference type="Gene3D" id="1.10.510.10">
    <property type="entry name" value="Transferase(Phosphotransferase) domain 1"/>
    <property type="match status" value="1"/>
</dbReference>
<dbReference type="PANTHER" id="PTHR24346:SF82">
    <property type="entry name" value="KP78A-RELATED"/>
    <property type="match status" value="1"/>
</dbReference>
<feature type="domain" description="Protein kinase" evidence="6">
    <location>
        <begin position="1"/>
        <end position="226"/>
    </location>
</feature>
<dbReference type="InterPro" id="IPR008271">
    <property type="entry name" value="Ser/Thr_kinase_AS"/>
</dbReference>
<keyword evidence="5" id="KW-0067">ATP-binding</keyword>
<gene>
    <name evidence="7" type="ORF">TRFO_26022</name>
</gene>
<reference evidence="7" key="1">
    <citation type="submission" date="2016-10" db="EMBL/GenBank/DDBJ databases">
        <authorList>
            <person name="Benchimol M."/>
            <person name="Almeida L.G."/>
            <person name="Vasconcelos A.T."/>
            <person name="Perreira-Neves A."/>
            <person name="Rosa I.A."/>
            <person name="Tasca T."/>
            <person name="Bogo M.R."/>
            <person name="de Souza W."/>
        </authorList>
    </citation>
    <scope>NUCLEOTIDE SEQUENCE [LARGE SCALE GENOMIC DNA]</scope>
    <source>
        <strain evidence="7">K</strain>
    </source>
</reference>
<dbReference type="SUPFAM" id="SSF56112">
    <property type="entry name" value="Protein kinase-like (PK-like)"/>
    <property type="match status" value="1"/>
</dbReference>
<keyword evidence="8" id="KW-1185">Reference proteome</keyword>
<comment type="caution">
    <text evidence="7">The sequence shown here is derived from an EMBL/GenBank/DDBJ whole genome shotgun (WGS) entry which is preliminary data.</text>
</comment>
<organism evidence="7 8">
    <name type="scientific">Tritrichomonas foetus</name>
    <dbReference type="NCBI Taxonomy" id="1144522"/>
    <lineage>
        <taxon>Eukaryota</taxon>
        <taxon>Metamonada</taxon>
        <taxon>Parabasalia</taxon>
        <taxon>Tritrichomonadida</taxon>
        <taxon>Tritrichomonadidae</taxon>
        <taxon>Tritrichomonas</taxon>
    </lineage>
</organism>
<dbReference type="GO" id="GO:0004674">
    <property type="term" value="F:protein serine/threonine kinase activity"/>
    <property type="evidence" value="ECO:0007669"/>
    <property type="project" value="UniProtKB-KW"/>
</dbReference>
<keyword evidence="2" id="KW-0808">Transferase</keyword>
<dbReference type="Pfam" id="PF00069">
    <property type="entry name" value="Pkinase"/>
    <property type="match status" value="1"/>
</dbReference>
<dbReference type="PANTHER" id="PTHR24346">
    <property type="entry name" value="MAP/MICROTUBULE AFFINITY-REGULATING KINASE"/>
    <property type="match status" value="1"/>
</dbReference>
<dbReference type="InterPro" id="IPR000719">
    <property type="entry name" value="Prot_kinase_dom"/>
</dbReference>
<proteinExistence type="predicted"/>
<accession>A0A1J4K542</accession>
<protein>
    <recommendedName>
        <fullName evidence="6">Protein kinase domain-containing protein</fullName>
    </recommendedName>
</protein>
<dbReference type="RefSeq" id="XP_068359234.1">
    <property type="nucleotide sequence ID" value="XM_068504697.1"/>
</dbReference>
<evidence type="ECO:0000256" key="5">
    <source>
        <dbReference type="ARBA" id="ARBA00022840"/>
    </source>
</evidence>
<evidence type="ECO:0000256" key="1">
    <source>
        <dbReference type="ARBA" id="ARBA00022527"/>
    </source>
</evidence>
<dbReference type="GO" id="GO:0035556">
    <property type="term" value="P:intracellular signal transduction"/>
    <property type="evidence" value="ECO:0007669"/>
    <property type="project" value="TreeGrafter"/>
</dbReference>
<dbReference type="Proteomes" id="UP000179807">
    <property type="component" value="Unassembled WGS sequence"/>
</dbReference>
<dbReference type="SMART" id="SM00220">
    <property type="entry name" value="S_TKc"/>
    <property type="match status" value="1"/>
</dbReference>